<feature type="compositionally biased region" description="Polar residues" evidence="12">
    <location>
        <begin position="601"/>
        <end position="611"/>
    </location>
</feature>
<organism evidence="14 15">
    <name type="scientific">Tegillarca granosa</name>
    <name type="common">Malaysian cockle</name>
    <name type="synonym">Anadara granosa</name>
    <dbReference type="NCBI Taxonomy" id="220873"/>
    <lineage>
        <taxon>Eukaryota</taxon>
        <taxon>Metazoa</taxon>
        <taxon>Spiralia</taxon>
        <taxon>Lophotrochozoa</taxon>
        <taxon>Mollusca</taxon>
        <taxon>Bivalvia</taxon>
        <taxon>Autobranchia</taxon>
        <taxon>Pteriomorphia</taxon>
        <taxon>Arcoida</taxon>
        <taxon>Arcoidea</taxon>
        <taxon>Arcidae</taxon>
        <taxon>Tegillarca</taxon>
    </lineage>
</organism>
<evidence type="ECO:0000256" key="8">
    <source>
        <dbReference type="ARBA" id="ARBA00023065"/>
    </source>
</evidence>
<keyword evidence="5 13" id="KW-0812">Transmembrane</keyword>
<evidence type="ECO:0000256" key="3">
    <source>
        <dbReference type="ARBA" id="ARBA00022448"/>
    </source>
</evidence>
<feature type="transmembrane region" description="Helical" evidence="13">
    <location>
        <begin position="64"/>
        <end position="82"/>
    </location>
</feature>
<feature type="transmembrane region" description="Helical" evidence="13">
    <location>
        <begin position="88"/>
        <end position="108"/>
    </location>
</feature>
<keyword evidence="10" id="KW-0739">Sodium transport</keyword>
<feature type="transmembrane region" description="Helical" evidence="13">
    <location>
        <begin position="346"/>
        <end position="372"/>
    </location>
</feature>
<evidence type="ECO:0000256" key="5">
    <source>
        <dbReference type="ARBA" id="ARBA00022692"/>
    </source>
</evidence>
<feature type="transmembrane region" description="Helical" evidence="13">
    <location>
        <begin position="140"/>
        <end position="165"/>
    </location>
</feature>
<evidence type="ECO:0000256" key="4">
    <source>
        <dbReference type="ARBA" id="ARBA00022475"/>
    </source>
</evidence>
<accession>A0ABQ9F2L3</accession>
<reference evidence="14 15" key="1">
    <citation type="submission" date="2022-12" db="EMBL/GenBank/DDBJ databases">
        <title>Chromosome-level genome of Tegillarca granosa.</title>
        <authorList>
            <person name="Kim J."/>
        </authorList>
    </citation>
    <scope>NUCLEOTIDE SEQUENCE [LARGE SCALE GENOMIC DNA]</scope>
    <source>
        <strain evidence="14">Teg-2019</strain>
        <tissue evidence="14">Adductor muscle</tissue>
    </source>
</reference>
<feature type="transmembrane region" description="Helical" evidence="13">
    <location>
        <begin position="448"/>
        <end position="465"/>
    </location>
</feature>
<feature type="transmembrane region" description="Helical" evidence="13">
    <location>
        <begin position="20"/>
        <end position="44"/>
    </location>
</feature>
<comment type="similarity">
    <text evidence="2 11">Belongs to the sodium:solute symporter (SSF) (TC 2.A.21) family.</text>
</comment>
<dbReference type="Proteomes" id="UP001217089">
    <property type="component" value="Unassembled WGS sequence"/>
</dbReference>
<comment type="caution">
    <text evidence="14">The sequence shown here is derived from an EMBL/GenBank/DDBJ whole genome shotgun (WGS) entry which is preliminary data.</text>
</comment>
<evidence type="ECO:0000256" key="9">
    <source>
        <dbReference type="ARBA" id="ARBA00023136"/>
    </source>
</evidence>
<keyword evidence="8" id="KW-0406">Ion transport</keyword>
<evidence type="ECO:0000256" key="11">
    <source>
        <dbReference type="RuleBase" id="RU362091"/>
    </source>
</evidence>
<dbReference type="PANTHER" id="PTHR42985:SF40">
    <property type="entry name" value="LD47995P-RELATED"/>
    <property type="match status" value="1"/>
</dbReference>
<dbReference type="PROSITE" id="PS50283">
    <property type="entry name" value="NA_SOLUT_SYMP_3"/>
    <property type="match status" value="1"/>
</dbReference>
<evidence type="ECO:0000256" key="12">
    <source>
        <dbReference type="SAM" id="MobiDB-lite"/>
    </source>
</evidence>
<keyword evidence="15" id="KW-1185">Reference proteome</keyword>
<sequence>MASNLSLNWTIMESKRVLSFHYVDYVVFSFALVVSIIIGVYYAFSGGRQRTTEEYLVGNRQMSVLPVAISLMVSFESAIMMIGVPAEIYMYGFIWIWGEVGLLIADLISIKLIVPLIHPLPITSVYEYLELRFKSHSVRLLGTVLGILISAINMGIVLFAPALALEAVTGFPIWSSIIVVSVAAGGLKAVVWTDVFQSFIMFGGVLAVLIKGIINIGGVGKTFEIAKENGRVNVFNFDPDPRVRHTFWNLVFGNMMRGMGFIFNQSSVQRIISIPTVEQAKRVIWITTPAFFVSLSFAALEGLVAYSYYHTHGCDPLASKHIRDPNQILPYMVMDIFNGIYGMPGLFLAALFCASLSTLSSGLSSLSALLLTDIIRPRCKPMSDIKATTIAKLSVIGFGVFSVAIAFLVSMIGGTLTQIAGTIVSAFSGPLEGLFFIACFVPYANAKGAITGTVISAIYCFWLAFGKSSSNLASRTQPLPPAPTNMCLPTNLTNGLDWLFENSTDMMAKYTEYSTTALPVNQPELQGIDQMYSLSPIKFEDRDPRYLVPIFDELFCCLPVSWRKHLRCGVDYSKRKDLENQKGNRSDDICNYTTIIEKNDGNGDSNQNYTVDSEKNKQTKETSDVTDNNSNKNGSNEITESNKAKKE</sequence>
<keyword evidence="6 13" id="KW-1133">Transmembrane helix</keyword>
<gene>
    <name evidence="14" type="ORF">KUTeg_012301</name>
</gene>
<keyword evidence="3" id="KW-0813">Transport</keyword>
<feature type="transmembrane region" description="Helical" evidence="13">
    <location>
        <begin position="199"/>
        <end position="219"/>
    </location>
</feature>
<dbReference type="InterPro" id="IPR001734">
    <property type="entry name" value="Na/solute_symporter"/>
</dbReference>
<name>A0ABQ9F2L3_TEGGR</name>
<feature type="compositionally biased region" description="Basic and acidic residues" evidence="12">
    <location>
        <begin position="612"/>
        <end position="623"/>
    </location>
</feature>
<keyword evidence="9 13" id="KW-0472">Membrane</keyword>
<evidence type="ECO:0000313" key="14">
    <source>
        <dbReference type="EMBL" id="KAJ8310436.1"/>
    </source>
</evidence>
<evidence type="ECO:0000313" key="15">
    <source>
        <dbReference type="Proteomes" id="UP001217089"/>
    </source>
</evidence>
<dbReference type="InterPro" id="IPR038377">
    <property type="entry name" value="Na/Glc_symporter_sf"/>
</dbReference>
<dbReference type="Pfam" id="PF00474">
    <property type="entry name" value="SSF"/>
    <property type="match status" value="1"/>
</dbReference>
<feature type="region of interest" description="Disordered" evidence="12">
    <location>
        <begin position="601"/>
        <end position="647"/>
    </location>
</feature>
<feature type="transmembrane region" description="Helical" evidence="13">
    <location>
        <begin position="283"/>
        <end position="309"/>
    </location>
</feature>
<feature type="transmembrane region" description="Helical" evidence="13">
    <location>
        <begin position="393"/>
        <end position="413"/>
    </location>
</feature>
<evidence type="ECO:0000256" key="10">
    <source>
        <dbReference type="ARBA" id="ARBA00023201"/>
    </source>
</evidence>
<dbReference type="PANTHER" id="PTHR42985">
    <property type="entry name" value="SODIUM-COUPLED MONOCARBOXYLATE TRANSPORTER"/>
    <property type="match status" value="1"/>
</dbReference>
<protein>
    <recommendedName>
        <fullName evidence="16">Sodium-coupled monocarboxylate transporter 1</fullName>
    </recommendedName>
</protein>
<feature type="transmembrane region" description="Helical" evidence="13">
    <location>
        <begin position="419"/>
        <end position="441"/>
    </location>
</feature>
<evidence type="ECO:0000256" key="6">
    <source>
        <dbReference type="ARBA" id="ARBA00022989"/>
    </source>
</evidence>
<proteinExistence type="inferred from homology"/>
<evidence type="ECO:0000256" key="13">
    <source>
        <dbReference type="SAM" id="Phobius"/>
    </source>
</evidence>
<keyword evidence="4" id="KW-1003">Cell membrane</keyword>
<comment type="subcellular location">
    <subcellularLocation>
        <location evidence="1">Cell membrane</location>
        <topology evidence="1">Multi-pass membrane protein</topology>
    </subcellularLocation>
</comment>
<dbReference type="CDD" id="cd11492">
    <property type="entry name" value="SLC5sbd_NIS-SMVT"/>
    <property type="match status" value="1"/>
</dbReference>
<evidence type="ECO:0008006" key="16">
    <source>
        <dbReference type="Google" id="ProtNLM"/>
    </source>
</evidence>
<evidence type="ECO:0000256" key="7">
    <source>
        <dbReference type="ARBA" id="ARBA00023053"/>
    </source>
</evidence>
<dbReference type="EMBL" id="JARBDR010000640">
    <property type="protein sequence ID" value="KAJ8310436.1"/>
    <property type="molecule type" value="Genomic_DNA"/>
</dbReference>
<dbReference type="InterPro" id="IPR051163">
    <property type="entry name" value="Sodium:Solute_Symporter_SSF"/>
</dbReference>
<feature type="transmembrane region" description="Helical" evidence="13">
    <location>
        <begin position="171"/>
        <end position="192"/>
    </location>
</feature>
<evidence type="ECO:0000256" key="2">
    <source>
        <dbReference type="ARBA" id="ARBA00006434"/>
    </source>
</evidence>
<evidence type="ECO:0000256" key="1">
    <source>
        <dbReference type="ARBA" id="ARBA00004651"/>
    </source>
</evidence>
<dbReference type="Gene3D" id="1.20.1730.10">
    <property type="entry name" value="Sodium/glucose cotransporter"/>
    <property type="match status" value="1"/>
</dbReference>
<feature type="compositionally biased region" description="Polar residues" evidence="12">
    <location>
        <begin position="625"/>
        <end position="639"/>
    </location>
</feature>
<dbReference type="NCBIfam" id="TIGR00813">
    <property type="entry name" value="sss"/>
    <property type="match status" value="1"/>
</dbReference>
<feature type="transmembrane region" description="Helical" evidence="13">
    <location>
        <begin position="246"/>
        <end position="263"/>
    </location>
</feature>
<keyword evidence="7" id="KW-0915">Sodium</keyword>